<accession>A0ABM1A8Q9</accession>
<dbReference type="InterPro" id="IPR000425">
    <property type="entry name" value="MIP"/>
</dbReference>
<evidence type="ECO:0000313" key="10">
    <source>
        <dbReference type="RefSeq" id="XP_012942986.2"/>
    </source>
</evidence>
<dbReference type="RefSeq" id="XP_012942986.2">
    <property type="nucleotide sequence ID" value="XM_013087532.2"/>
</dbReference>
<comment type="subcellular location">
    <subcellularLocation>
        <location evidence="1">Membrane</location>
        <topology evidence="1">Multi-pass membrane protein</topology>
    </subcellularLocation>
</comment>
<proteinExistence type="inferred from homology"/>
<dbReference type="SUPFAM" id="SSF81338">
    <property type="entry name" value="Aquaporin-like"/>
    <property type="match status" value="1"/>
</dbReference>
<dbReference type="InterPro" id="IPR050363">
    <property type="entry name" value="MIP/Aquaporin"/>
</dbReference>
<dbReference type="PANTHER" id="PTHR43829">
    <property type="entry name" value="AQUAPORIN OR AQUAGLYCEROPORIN RELATED"/>
    <property type="match status" value="1"/>
</dbReference>
<evidence type="ECO:0000256" key="7">
    <source>
        <dbReference type="RuleBase" id="RU000477"/>
    </source>
</evidence>
<comment type="similarity">
    <text evidence="2 7">Belongs to the MIP/aquaporin (TC 1.A.8) family.</text>
</comment>
<keyword evidence="4 7" id="KW-0812">Transmembrane</keyword>
<reference evidence="10" key="1">
    <citation type="submission" date="2025-08" db="UniProtKB">
        <authorList>
            <consortium name="RefSeq"/>
        </authorList>
    </citation>
    <scope>IDENTIFICATION</scope>
</reference>
<keyword evidence="3 7" id="KW-0813">Transport</keyword>
<organism evidence="9 10">
    <name type="scientific">Aplysia californica</name>
    <name type="common">California sea hare</name>
    <dbReference type="NCBI Taxonomy" id="6500"/>
    <lineage>
        <taxon>Eukaryota</taxon>
        <taxon>Metazoa</taxon>
        <taxon>Spiralia</taxon>
        <taxon>Lophotrochozoa</taxon>
        <taxon>Mollusca</taxon>
        <taxon>Gastropoda</taxon>
        <taxon>Heterobranchia</taxon>
        <taxon>Euthyneura</taxon>
        <taxon>Tectipleura</taxon>
        <taxon>Aplysiida</taxon>
        <taxon>Aplysioidea</taxon>
        <taxon>Aplysiidae</taxon>
        <taxon>Aplysia</taxon>
    </lineage>
</organism>
<evidence type="ECO:0000256" key="2">
    <source>
        <dbReference type="ARBA" id="ARBA00006175"/>
    </source>
</evidence>
<protein>
    <submittedName>
        <fullName evidence="10">Aquaporin-10</fullName>
    </submittedName>
</protein>
<keyword evidence="9" id="KW-1185">Reference proteome</keyword>
<dbReference type="Proteomes" id="UP000694888">
    <property type="component" value="Unplaced"/>
</dbReference>
<dbReference type="GeneID" id="101850749"/>
<dbReference type="Gene3D" id="1.20.1080.10">
    <property type="entry name" value="Glycerol uptake facilitator protein"/>
    <property type="match status" value="1"/>
</dbReference>
<dbReference type="CDD" id="cd00333">
    <property type="entry name" value="MIP"/>
    <property type="match status" value="1"/>
</dbReference>
<dbReference type="InterPro" id="IPR023271">
    <property type="entry name" value="Aquaporin-like"/>
</dbReference>
<feature type="transmembrane region" description="Helical" evidence="8">
    <location>
        <begin position="158"/>
        <end position="177"/>
    </location>
</feature>
<name>A0ABM1A8Q9_APLCA</name>
<keyword evidence="5 8" id="KW-1133">Transmembrane helix</keyword>
<evidence type="ECO:0000256" key="6">
    <source>
        <dbReference type="ARBA" id="ARBA00023136"/>
    </source>
</evidence>
<evidence type="ECO:0000256" key="5">
    <source>
        <dbReference type="ARBA" id="ARBA00022989"/>
    </source>
</evidence>
<evidence type="ECO:0000256" key="4">
    <source>
        <dbReference type="ARBA" id="ARBA00022692"/>
    </source>
</evidence>
<evidence type="ECO:0000256" key="3">
    <source>
        <dbReference type="ARBA" id="ARBA00022448"/>
    </source>
</evidence>
<feature type="transmembrane region" description="Helical" evidence="8">
    <location>
        <begin position="101"/>
        <end position="121"/>
    </location>
</feature>
<evidence type="ECO:0000313" key="9">
    <source>
        <dbReference type="Proteomes" id="UP000694888"/>
    </source>
</evidence>
<dbReference type="PRINTS" id="PR02019">
    <property type="entry name" value="AQUAPORIN7"/>
</dbReference>
<keyword evidence="6 8" id="KW-0472">Membrane</keyword>
<feature type="transmembrane region" description="Helical" evidence="8">
    <location>
        <begin position="189"/>
        <end position="210"/>
    </location>
</feature>
<dbReference type="PRINTS" id="PR00783">
    <property type="entry name" value="MINTRINSICP"/>
</dbReference>
<sequence>MAGLEKSSWSRALRIRNQTVREMLSEMLGTFVLTLFSVAAGAQYTLSHQQNASFLALNVANGFGVTLAIYSCGGVSGGCVNPAISLTMCLTGRLPWKRYPFHVIGQICGAFIAACLVYGVYHEAIDMYDGGNRYVTGKEATAGIFCFFPQDYLSAEGGFLDSIVGTGMLVLSSLAVIDTRNMNPSPGFSAFPVGVAVMVIGNTFGMNSGYPINPARDLGPRIFITIAGWGREAFR</sequence>
<feature type="transmembrane region" description="Helical" evidence="8">
    <location>
        <begin position="65"/>
        <end position="89"/>
    </location>
</feature>
<evidence type="ECO:0000256" key="8">
    <source>
        <dbReference type="SAM" id="Phobius"/>
    </source>
</evidence>
<evidence type="ECO:0000256" key="1">
    <source>
        <dbReference type="ARBA" id="ARBA00004141"/>
    </source>
</evidence>
<dbReference type="Pfam" id="PF00230">
    <property type="entry name" value="MIP"/>
    <property type="match status" value="1"/>
</dbReference>
<dbReference type="PANTHER" id="PTHR43829:SF9">
    <property type="entry name" value="AQUAPORIN-9"/>
    <property type="match status" value="1"/>
</dbReference>
<gene>
    <name evidence="10" type="primary">LOC101850749</name>
</gene>